<dbReference type="InterPro" id="IPR013786">
    <property type="entry name" value="AcylCoA_DH/ox_N"/>
</dbReference>
<dbReference type="InterPro" id="IPR036250">
    <property type="entry name" value="AcylCo_DH-like_C"/>
</dbReference>
<evidence type="ECO:0000256" key="1">
    <source>
        <dbReference type="ARBA" id="ARBA00023002"/>
    </source>
</evidence>
<dbReference type="Gene3D" id="1.20.140.10">
    <property type="entry name" value="Butyryl-CoA Dehydrogenase, subunit A, domain 3"/>
    <property type="match status" value="1"/>
</dbReference>
<dbReference type="RefSeq" id="WP_345414726.1">
    <property type="nucleotide sequence ID" value="NZ_BAABGT010000025.1"/>
</dbReference>
<sequence length="391" mass="41765">MSAPTVVPFVSDPVAAAAALTPLLRERAAEAERLATLPPDVVSAVTDAGLFRLWTPRGLGGAELPPPVMFRVIETLAAADGSAGWATMIGNSGLFLAWMDQDLAAGLLDGRPEHAMTGTFNPEGRGVPEPGGLRLSGRWVFNSGCPHARLYSTGFLAMDGPRPRMVDGRPDWRWAVYPAAVATIVPAWEGALGLRGSGSHDVVVEGVLVPEGHTVMPFYEPPVVDSALYRVPFFSLIKMMMVAVPLGIARHALDLLGELARTKVRSGPGPLAEEQDVQIRIGLAEAGLRGARAHVLDEMESLWARALAGDVPSDAERGRFTLAVNAALQASLVAVDEAFTLAGARALYADDEIQRCWRDLHATAQHRVFGRAQWQGGAKALLGLEIDRAWL</sequence>
<dbReference type="InterPro" id="IPR046373">
    <property type="entry name" value="Acyl-CoA_Oxase/DH_mid-dom_sf"/>
</dbReference>
<dbReference type="InterPro" id="IPR013107">
    <property type="entry name" value="Acyl-CoA_DH_C"/>
</dbReference>
<evidence type="ECO:0000313" key="4">
    <source>
        <dbReference type="EMBL" id="GAA4542728.1"/>
    </source>
</evidence>
<organism evidence="4 5">
    <name type="scientific">Pseudonocardia xishanensis</name>
    <dbReference type="NCBI Taxonomy" id="630995"/>
    <lineage>
        <taxon>Bacteria</taxon>
        <taxon>Bacillati</taxon>
        <taxon>Actinomycetota</taxon>
        <taxon>Actinomycetes</taxon>
        <taxon>Pseudonocardiales</taxon>
        <taxon>Pseudonocardiaceae</taxon>
        <taxon>Pseudonocardia</taxon>
    </lineage>
</organism>
<dbReference type="InterPro" id="IPR037069">
    <property type="entry name" value="AcylCoA_DH/ox_N_sf"/>
</dbReference>
<dbReference type="Gene3D" id="1.10.540.10">
    <property type="entry name" value="Acyl-CoA dehydrogenase/oxidase, N-terminal domain"/>
    <property type="match status" value="1"/>
</dbReference>
<dbReference type="SUPFAM" id="SSF56645">
    <property type="entry name" value="Acyl-CoA dehydrogenase NM domain-like"/>
    <property type="match status" value="1"/>
</dbReference>
<keyword evidence="5" id="KW-1185">Reference proteome</keyword>
<dbReference type="Pfam" id="PF02771">
    <property type="entry name" value="Acyl-CoA_dh_N"/>
    <property type="match status" value="1"/>
</dbReference>
<accession>A0ABP8RMT0</accession>
<proteinExistence type="predicted"/>
<evidence type="ECO:0000313" key="5">
    <source>
        <dbReference type="Proteomes" id="UP001501598"/>
    </source>
</evidence>
<dbReference type="PIRSF" id="PIRSF016578">
    <property type="entry name" value="HsaA"/>
    <property type="match status" value="1"/>
</dbReference>
<dbReference type="Proteomes" id="UP001501598">
    <property type="component" value="Unassembled WGS sequence"/>
</dbReference>
<protein>
    <submittedName>
        <fullName evidence="4">Acyl-CoA dehydrogenase family protein</fullName>
    </submittedName>
</protein>
<evidence type="ECO:0000259" key="3">
    <source>
        <dbReference type="Pfam" id="PF08028"/>
    </source>
</evidence>
<dbReference type="EMBL" id="BAABGT010000025">
    <property type="protein sequence ID" value="GAA4542728.1"/>
    <property type="molecule type" value="Genomic_DNA"/>
</dbReference>
<keyword evidence="1" id="KW-0560">Oxidoreductase</keyword>
<dbReference type="Pfam" id="PF08028">
    <property type="entry name" value="Acyl-CoA_dh_2"/>
    <property type="match status" value="1"/>
</dbReference>
<feature type="domain" description="Acyl-CoA dehydrogenase/oxidase N-terminal" evidence="2">
    <location>
        <begin position="24"/>
        <end position="92"/>
    </location>
</feature>
<dbReference type="Gene3D" id="2.40.110.10">
    <property type="entry name" value="Butyryl-CoA Dehydrogenase, subunit A, domain 2"/>
    <property type="match status" value="1"/>
</dbReference>
<dbReference type="InterPro" id="IPR009100">
    <property type="entry name" value="AcylCoA_DH/oxidase_NM_dom_sf"/>
</dbReference>
<comment type="caution">
    <text evidence="4">The sequence shown here is derived from an EMBL/GenBank/DDBJ whole genome shotgun (WGS) entry which is preliminary data.</text>
</comment>
<name>A0ABP8RMT0_9PSEU</name>
<reference evidence="5" key="1">
    <citation type="journal article" date="2019" name="Int. J. Syst. Evol. Microbiol.">
        <title>The Global Catalogue of Microorganisms (GCM) 10K type strain sequencing project: providing services to taxonomists for standard genome sequencing and annotation.</title>
        <authorList>
            <consortium name="The Broad Institute Genomics Platform"/>
            <consortium name="The Broad Institute Genome Sequencing Center for Infectious Disease"/>
            <person name="Wu L."/>
            <person name="Ma J."/>
        </authorList>
    </citation>
    <scope>NUCLEOTIDE SEQUENCE [LARGE SCALE GENOMIC DNA]</scope>
    <source>
        <strain evidence="5">JCM 17906</strain>
    </source>
</reference>
<feature type="domain" description="Acyl-CoA dehydrogenase C-terminal" evidence="3">
    <location>
        <begin position="240"/>
        <end position="369"/>
    </location>
</feature>
<gene>
    <name evidence="4" type="ORF">GCM10023175_18500</name>
</gene>
<evidence type="ECO:0000259" key="2">
    <source>
        <dbReference type="Pfam" id="PF02771"/>
    </source>
</evidence>
<dbReference type="SUPFAM" id="SSF47203">
    <property type="entry name" value="Acyl-CoA dehydrogenase C-terminal domain-like"/>
    <property type="match status" value="1"/>
</dbReference>